<proteinExistence type="predicted"/>
<protein>
    <submittedName>
        <fullName evidence="1">Uncharacterized protein</fullName>
    </submittedName>
</protein>
<organism evidence="1">
    <name type="scientific">marine sediment metagenome</name>
    <dbReference type="NCBI Taxonomy" id="412755"/>
    <lineage>
        <taxon>unclassified sequences</taxon>
        <taxon>metagenomes</taxon>
        <taxon>ecological metagenomes</taxon>
    </lineage>
</organism>
<dbReference type="EMBL" id="BART01019569">
    <property type="protein sequence ID" value="GAG93468.1"/>
    <property type="molecule type" value="Genomic_DNA"/>
</dbReference>
<reference evidence="1" key="1">
    <citation type="journal article" date="2014" name="Front. Microbiol.">
        <title>High frequency of phylogenetically diverse reductive dehalogenase-homologous genes in deep subseafloor sedimentary metagenomes.</title>
        <authorList>
            <person name="Kawai M."/>
            <person name="Futagami T."/>
            <person name="Toyoda A."/>
            <person name="Takaki Y."/>
            <person name="Nishi S."/>
            <person name="Hori S."/>
            <person name="Arai W."/>
            <person name="Tsubouchi T."/>
            <person name="Morono Y."/>
            <person name="Uchiyama I."/>
            <person name="Ito T."/>
            <person name="Fujiyama A."/>
            <person name="Inagaki F."/>
            <person name="Takami H."/>
        </authorList>
    </citation>
    <scope>NUCLEOTIDE SEQUENCE</scope>
    <source>
        <strain evidence="1">Expedition CK06-06</strain>
    </source>
</reference>
<gene>
    <name evidence="1" type="ORF">S01H4_36576</name>
</gene>
<dbReference type="AlphaFoldDB" id="X1CAX3"/>
<evidence type="ECO:0000313" key="1">
    <source>
        <dbReference type="EMBL" id="GAG93468.1"/>
    </source>
</evidence>
<comment type="caution">
    <text evidence="1">The sequence shown here is derived from an EMBL/GenBank/DDBJ whole genome shotgun (WGS) entry which is preliminary data.</text>
</comment>
<accession>X1CAX3</accession>
<feature type="non-terminal residue" evidence="1">
    <location>
        <position position="1"/>
    </location>
</feature>
<name>X1CAX3_9ZZZZ</name>
<sequence>VIVSGATILMPYFTSGYTVNYVVFGHKTEGGAAFE</sequence>